<dbReference type="CDD" id="cd07209">
    <property type="entry name" value="Pat_hypo_Ecoli_Z1214_like"/>
    <property type="match status" value="1"/>
</dbReference>
<dbReference type="InterPro" id="IPR050301">
    <property type="entry name" value="NTE"/>
</dbReference>
<dbReference type="InterPro" id="IPR016035">
    <property type="entry name" value="Acyl_Trfase/lysoPLipase"/>
</dbReference>
<dbReference type="GO" id="GO:0016787">
    <property type="term" value="F:hydrolase activity"/>
    <property type="evidence" value="ECO:0007669"/>
    <property type="project" value="UniProtKB-UniRule"/>
</dbReference>
<evidence type="ECO:0000259" key="5">
    <source>
        <dbReference type="PROSITE" id="PS51635"/>
    </source>
</evidence>
<dbReference type="EMBL" id="FWDM01000014">
    <property type="protein sequence ID" value="SLM11971.1"/>
    <property type="molecule type" value="Genomic_DNA"/>
</dbReference>
<feature type="short sequence motif" description="GXGXXG" evidence="4">
    <location>
        <begin position="21"/>
        <end position="26"/>
    </location>
</feature>
<dbReference type="PANTHER" id="PTHR14226">
    <property type="entry name" value="NEUROPATHY TARGET ESTERASE/SWISS CHEESE D.MELANOGASTER"/>
    <property type="match status" value="1"/>
</dbReference>
<dbReference type="InterPro" id="IPR002641">
    <property type="entry name" value="PNPLA_dom"/>
</dbReference>
<organism evidence="6">
    <name type="scientific">uncultured spirochete</name>
    <dbReference type="NCBI Taxonomy" id="156406"/>
    <lineage>
        <taxon>Bacteria</taxon>
        <taxon>Pseudomonadati</taxon>
        <taxon>Spirochaetota</taxon>
        <taxon>Spirochaetia</taxon>
        <taxon>Spirochaetales</taxon>
        <taxon>environmental samples</taxon>
    </lineage>
</organism>
<feature type="active site" description="Nucleophile" evidence="4">
    <location>
        <position position="50"/>
    </location>
</feature>
<keyword evidence="1 4" id="KW-0378">Hydrolase</keyword>
<evidence type="ECO:0000313" key="6">
    <source>
        <dbReference type="EMBL" id="SLM11971.1"/>
    </source>
</evidence>
<dbReference type="PANTHER" id="PTHR14226:SF57">
    <property type="entry name" value="BLR7027 PROTEIN"/>
    <property type="match status" value="1"/>
</dbReference>
<feature type="short sequence motif" description="DGA/G" evidence="4">
    <location>
        <begin position="190"/>
        <end position="192"/>
    </location>
</feature>
<name>A0A3P3XHG0_9SPIR</name>
<sequence>MMLQKETKTDDTEAFCLVLGGGGAKGVYHIGVWRALKKLGIHVDCFIGTSIGAVIAAFLAQGSDEILEQIGHIISLDNILDLPEDFIKNGELKFNLQSLRSLPDFFISVINNRGLDTKPFRQLIESNLDEKALRNSGKDFGVVTINVSDLKHQEVFIEDMEQGSVVDYLLASSAFPGFKNPKIEGKSFIDGGIYDNIPYAMARKRGYRRIIVSDLSGMGRTRKPDIAGCITVYIKNSIDMGWVLDLNRNFLDSFMLLGYLDTLRTFGHLAGYSYFIEFDTNAEKNFAPKISIPFSQSPKYMCYDRRKLLIALECAASVLNVERIRTYTYAELRTAIAEHRYEVENKIAAATASSRKGIMNLAKVVSEAVATRQFTECPYYYYCLVNKLFPKSTARILKNTLVRIFPELPVGAAFIEGMESDSLNF</sequence>
<dbReference type="GO" id="GO:0016042">
    <property type="term" value="P:lipid catabolic process"/>
    <property type="evidence" value="ECO:0007669"/>
    <property type="project" value="UniProtKB-UniRule"/>
</dbReference>
<evidence type="ECO:0000256" key="1">
    <source>
        <dbReference type="ARBA" id="ARBA00022801"/>
    </source>
</evidence>
<feature type="active site" description="Proton acceptor" evidence="4">
    <location>
        <position position="190"/>
    </location>
</feature>
<evidence type="ECO:0000256" key="4">
    <source>
        <dbReference type="PROSITE-ProRule" id="PRU01161"/>
    </source>
</evidence>
<proteinExistence type="predicted"/>
<accession>A0A3P3XHG0</accession>
<dbReference type="Pfam" id="PF01734">
    <property type="entry name" value="Patatin"/>
    <property type="match status" value="1"/>
</dbReference>
<reference evidence="6" key="1">
    <citation type="submission" date="2017-02" db="EMBL/GenBank/DDBJ databases">
        <authorList>
            <person name="Regsiter A."/>
            <person name="William W."/>
        </authorList>
    </citation>
    <scope>NUCLEOTIDE SEQUENCE</scope>
    <source>
        <strain evidence="6">Bib</strain>
    </source>
</reference>
<keyword evidence="3 4" id="KW-0443">Lipid metabolism</keyword>
<feature type="domain" description="PNPLA" evidence="5">
    <location>
        <begin position="17"/>
        <end position="203"/>
    </location>
</feature>
<dbReference type="AlphaFoldDB" id="A0A3P3XHG0"/>
<evidence type="ECO:0000256" key="3">
    <source>
        <dbReference type="ARBA" id="ARBA00023098"/>
    </source>
</evidence>
<feature type="short sequence motif" description="GXSXG" evidence="4">
    <location>
        <begin position="48"/>
        <end position="52"/>
    </location>
</feature>
<keyword evidence="2 4" id="KW-0442">Lipid degradation</keyword>
<dbReference type="PROSITE" id="PS51635">
    <property type="entry name" value="PNPLA"/>
    <property type="match status" value="1"/>
</dbReference>
<protein>
    <recommendedName>
        <fullName evidence="5">PNPLA domain-containing protein</fullName>
    </recommendedName>
</protein>
<dbReference type="Gene3D" id="3.40.1090.10">
    <property type="entry name" value="Cytosolic phospholipase A2 catalytic domain"/>
    <property type="match status" value="1"/>
</dbReference>
<gene>
    <name evidence="6" type="ORF">SPIROBIBN47_210150</name>
</gene>
<evidence type="ECO:0000256" key="2">
    <source>
        <dbReference type="ARBA" id="ARBA00022963"/>
    </source>
</evidence>
<dbReference type="SUPFAM" id="SSF52151">
    <property type="entry name" value="FabD/lysophospholipase-like"/>
    <property type="match status" value="1"/>
</dbReference>